<dbReference type="RefSeq" id="WP_211597678.1">
    <property type="nucleotide sequence ID" value="NZ_JAGRQI010000007.1"/>
</dbReference>
<accession>A0AAW8CN84</accession>
<organism evidence="2 3">
    <name type="scientific">Pasteurella atlantica</name>
    <dbReference type="NCBI Taxonomy" id="2827233"/>
    <lineage>
        <taxon>Bacteria</taxon>
        <taxon>Pseudomonadati</taxon>
        <taxon>Pseudomonadota</taxon>
        <taxon>Gammaproteobacteria</taxon>
        <taxon>Pasteurellales</taxon>
        <taxon>Pasteurellaceae</taxon>
        <taxon>Pasteurella</taxon>
    </lineage>
</organism>
<keyword evidence="1" id="KW-0812">Transmembrane</keyword>
<proteinExistence type="predicted"/>
<comment type="caution">
    <text evidence="2">The sequence shown here is derived from an EMBL/GenBank/DDBJ whole genome shotgun (WGS) entry which is preliminary data.</text>
</comment>
<dbReference type="EMBL" id="JASAYJ010000008">
    <property type="protein sequence ID" value="MDP8187096.1"/>
    <property type="molecule type" value="Genomic_DNA"/>
</dbReference>
<protein>
    <submittedName>
        <fullName evidence="2">Uncharacterized protein</fullName>
    </submittedName>
</protein>
<keyword evidence="1" id="KW-0472">Membrane</keyword>
<dbReference type="AlphaFoldDB" id="A0AAW8CN84"/>
<feature type="transmembrane region" description="Helical" evidence="1">
    <location>
        <begin position="34"/>
        <end position="55"/>
    </location>
</feature>
<sequence>MTIILISKNLTKKYKYLTATNNKWRRKVKVSPRCIIILTISTLCILPFCFEWIIAEITTPIRCAMLGDKGVEIYLSKEQWRASRSDLDFSKISSSDFENNWIGSSEYHDLKMKNYKKNFKFKGQNYELWGIYPKFSITVYVNKTEAYDVFSKIYWLYYDNKLNSVVANSKDVRGYYRNYANMGLDHSSIKCNRDNDISMTIMVRNYFK</sequence>
<evidence type="ECO:0000256" key="1">
    <source>
        <dbReference type="SAM" id="Phobius"/>
    </source>
</evidence>
<name>A0AAW8CN84_9PAST</name>
<reference evidence="2" key="1">
    <citation type="journal article" date="2023" name="Front. Microbiol.">
        <title>Phylogeography and host specificity of Pasteurellaceae pathogenic to sea-farmed fish in the north-east Atlantic.</title>
        <authorList>
            <person name="Gulla S."/>
            <person name="Colquhoun D.J."/>
            <person name="Olsen A.B."/>
            <person name="Spilsberg B."/>
            <person name="Lagesen K."/>
            <person name="Aakesson C.P."/>
            <person name="Strom S."/>
            <person name="Manji F."/>
            <person name="Birkbeck T.H."/>
            <person name="Nilsen H.K."/>
        </authorList>
    </citation>
    <scope>NUCLEOTIDE SEQUENCE</scope>
    <source>
        <strain evidence="2">VIB1234</strain>
    </source>
</reference>
<evidence type="ECO:0000313" key="2">
    <source>
        <dbReference type="EMBL" id="MDP8187096.1"/>
    </source>
</evidence>
<keyword evidence="1" id="KW-1133">Transmembrane helix</keyword>
<evidence type="ECO:0000313" key="3">
    <source>
        <dbReference type="Proteomes" id="UP001230466"/>
    </source>
</evidence>
<gene>
    <name evidence="2" type="ORF">QJU78_04825</name>
</gene>
<dbReference type="Proteomes" id="UP001230466">
    <property type="component" value="Unassembled WGS sequence"/>
</dbReference>